<name>X0WRY6_9ZZZZ</name>
<organism evidence="1">
    <name type="scientific">marine sediment metagenome</name>
    <dbReference type="NCBI Taxonomy" id="412755"/>
    <lineage>
        <taxon>unclassified sequences</taxon>
        <taxon>metagenomes</taxon>
        <taxon>ecological metagenomes</taxon>
    </lineage>
</organism>
<feature type="non-terminal residue" evidence="1">
    <location>
        <position position="1"/>
    </location>
</feature>
<evidence type="ECO:0000313" key="1">
    <source>
        <dbReference type="EMBL" id="GAG33724.1"/>
    </source>
</evidence>
<proteinExistence type="predicted"/>
<dbReference type="EMBL" id="BARS01045524">
    <property type="protein sequence ID" value="GAG33724.1"/>
    <property type="molecule type" value="Genomic_DNA"/>
</dbReference>
<reference evidence="1" key="1">
    <citation type="journal article" date="2014" name="Front. Microbiol.">
        <title>High frequency of phylogenetically diverse reductive dehalogenase-homologous genes in deep subseafloor sedimentary metagenomes.</title>
        <authorList>
            <person name="Kawai M."/>
            <person name="Futagami T."/>
            <person name="Toyoda A."/>
            <person name="Takaki Y."/>
            <person name="Nishi S."/>
            <person name="Hori S."/>
            <person name="Arai W."/>
            <person name="Tsubouchi T."/>
            <person name="Morono Y."/>
            <person name="Uchiyama I."/>
            <person name="Ito T."/>
            <person name="Fujiyama A."/>
            <person name="Inagaki F."/>
            <person name="Takami H."/>
        </authorList>
    </citation>
    <scope>NUCLEOTIDE SEQUENCE</scope>
    <source>
        <strain evidence="1">Expedition CK06-06</strain>
    </source>
</reference>
<accession>X0WRY6</accession>
<sequence length="61" mass="6255">CLSDQAVPLGSMVVPGTVAGSVAEFSTATNDIAGYDMPLVGHSMILSVDALYTVIFLKLAP</sequence>
<comment type="caution">
    <text evidence="1">The sequence shown here is derived from an EMBL/GenBank/DDBJ whole genome shotgun (WGS) entry which is preliminary data.</text>
</comment>
<gene>
    <name evidence="1" type="ORF">S01H1_68645</name>
</gene>
<dbReference type="AlphaFoldDB" id="X0WRY6"/>
<protein>
    <submittedName>
        <fullName evidence="1">Uncharacterized protein</fullName>
    </submittedName>
</protein>